<dbReference type="OrthoDB" id="7474049at2759"/>
<gene>
    <name evidence="2" type="ORF">CINCED_3A011326</name>
</gene>
<dbReference type="GO" id="GO:0004527">
    <property type="term" value="F:exonuclease activity"/>
    <property type="evidence" value="ECO:0007669"/>
    <property type="project" value="UniProtKB-KW"/>
</dbReference>
<evidence type="ECO:0000313" key="2">
    <source>
        <dbReference type="EMBL" id="VVC36551.1"/>
    </source>
</evidence>
<keyword evidence="2" id="KW-0269">Exonuclease</keyword>
<protein>
    <submittedName>
        <fullName evidence="2">Endonuclease/exonuclease/phosphatase</fullName>
    </submittedName>
</protein>
<dbReference type="InterPro" id="IPR036691">
    <property type="entry name" value="Endo/exonu/phosph_ase_sf"/>
</dbReference>
<dbReference type="EMBL" id="CABPRJ010001434">
    <property type="protein sequence ID" value="VVC36551.1"/>
    <property type="molecule type" value="Genomic_DNA"/>
</dbReference>
<keyword evidence="2" id="KW-0540">Nuclease</keyword>
<name>A0A5E4MYE4_9HEMI</name>
<evidence type="ECO:0000259" key="1">
    <source>
        <dbReference type="Pfam" id="PF14529"/>
    </source>
</evidence>
<organism evidence="2 3">
    <name type="scientific">Cinara cedri</name>
    <dbReference type="NCBI Taxonomy" id="506608"/>
    <lineage>
        <taxon>Eukaryota</taxon>
        <taxon>Metazoa</taxon>
        <taxon>Ecdysozoa</taxon>
        <taxon>Arthropoda</taxon>
        <taxon>Hexapoda</taxon>
        <taxon>Insecta</taxon>
        <taxon>Pterygota</taxon>
        <taxon>Neoptera</taxon>
        <taxon>Paraneoptera</taxon>
        <taxon>Hemiptera</taxon>
        <taxon>Sternorrhyncha</taxon>
        <taxon>Aphidomorpha</taxon>
        <taxon>Aphidoidea</taxon>
        <taxon>Aphididae</taxon>
        <taxon>Lachninae</taxon>
        <taxon>Cinara</taxon>
    </lineage>
</organism>
<dbReference type="GO" id="GO:0004519">
    <property type="term" value="F:endonuclease activity"/>
    <property type="evidence" value="ECO:0007669"/>
    <property type="project" value="UniProtKB-KW"/>
</dbReference>
<dbReference type="Proteomes" id="UP000325440">
    <property type="component" value="Unassembled WGS sequence"/>
</dbReference>
<keyword evidence="2" id="KW-0255">Endonuclease</keyword>
<evidence type="ECO:0000313" key="3">
    <source>
        <dbReference type="Proteomes" id="UP000325440"/>
    </source>
</evidence>
<keyword evidence="2" id="KW-0378">Hydrolase</keyword>
<sequence length="171" mass="19315">MRGTVIVIRETIKHFELEEYSELLIQATSVCVENGNNDLTVTAICYPIQGGADETRFTSFSQTLGDRFISSGDYNAKHSHWDSKLITSKGRALLKVANSINADIISIRKPTDSRKIPDLLDFFVIKDISFNYVKAEELVELKSDHNPVLLSLSSNVVMQKRKHFLTNKHTD</sequence>
<proteinExistence type="predicted"/>
<dbReference type="Pfam" id="PF14529">
    <property type="entry name" value="Exo_endo_phos_2"/>
    <property type="match status" value="1"/>
</dbReference>
<reference evidence="2 3" key="1">
    <citation type="submission" date="2019-08" db="EMBL/GenBank/DDBJ databases">
        <authorList>
            <person name="Alioto T."/>
            <person name="Alioto T."/>
            <person name="Gomez Garrido J."/>
        </authorList>
    </citation>
    <scope>NUCLEOTIDE SEQUENCE [LARGE SCALE GENOMIC DNA]</scope>
</reference>
<feature type="domain" description="Endonuclease/exonuclease/phosphatase" evidence="1">
    <location>
        <begin position="58"/>
        <end position="148"/>
    </location>
</feature>
<dbReference type="AlphaFoldDB" id="A0A5E4MYE4"/>
<keyword evidence="3" id="KW-1185">Reference proteome</keyword>
<dbReference type="SUPFAM" id="SSF56219">
    <property type="entry name" value="DNase I-like"/>
    <property type="match status" value="1"/>
</dbReference>
<accession>A0A5E4MYE4</accession>
<dbReference type="InterPro" id="IPR005135">
    <property type="entry name" value="Endo/exonuclease/phosphatase"/>
</dbReference>
<dbReference type="Gene3D" id="3.60.10.10">
    <property type="entry name" value="Endonuclease/exonuclease/phosphatase"/>
    <property type="match status" value="1"/>
</dbReference>